<proteinExistence type="inferred from homology"/>
<name>A0A1M6RQQ8_9GAMM</name>
<dbReference type="InterPro" id="IPR003010">
    <property type="entry name" value="C-N_Hydrolase"/>
</dbReference>
<evidence type="ECO:0000256" key="4">
    <source>
        <dbReference type="ARBA" id="ARBA00022679"/>
    </source>
</evidence>
<comment type="subcellular location">
    <subcellularLocation>
        <location evidence="1 9">Cell membrane</location>
        <topology evidence="1 9">Multi-pass membrane protein</topology>
    </subcellularLocation>
</comment>
<reference evidence="12" key="1">
    <citation type="submission" date="2016-11" db="EMBL/GenBank/DDBJ databases">
        <authorList>
            <person name="Varghese N."/>
            <person name="Submissions S."/>
        </authorList>
    </citation>
    <scope>NUCLEOTIDE SEQUENCE [LARGE SCALE GENOMIC DNA]</scope>
    <source>
        <strain evidence="12">CGMCC 1.10835</strain>
    </source>
</reference>
<dbReference type="Pfam" id="PF20154">
    <property type="entry name" value="LNT_N"/>
    <property type="match status" value="1"/>
</dbReference>
<dbReference type="UniPathway" id="UPA00666"/>
<keyword evidence="6 9" id="KW-1133">Transmembrane helix</keyword>
<dbReference type="Pfam" id="PF00795">
    <property type="entry name" value="CN_hydrolase"/>
    <property type="match status" value="1"/>
</dbReference>
<dbReference type="Gene3D" id="3.60.110.10">
    <property type="entry name" value="Carbon-nitrogen hydrolase"/>
    <property type="match status" value="1"/>
</dbReference>
<protein>
    <recommendedName>
        <fullName evidence="9">Apolipoprotein N-acyltransferase</fullName>
        <shortName evidence="9">ALP N-acyltransferase</shortName>
        <ecNumber evidence="9">2.3.1.269</ecNumber>
    </recommendedName>
</protein>
<comment type="catalytic activity">
    <reaction evidence="9">
        <text>N-terminal S-1,2-diacyl-sn-glyceryl-L-cysteinyl-[lipoprotein] + a glycerophospholipid = N-acyl-S-1,2-diacyl-sn-glyceryl-L-cysteinyl-[lipoprotein] + a 2-acyl-sn-glycero-3-phospholipid + H(+)</text>
        <dbReference type="Rhea" id="RHEA:48228"/>
        <dbReference type="Rhea" id="RHEA-COMP:14681"/>
        <dbReference type="Rhea" id="RHEA-COMP:14684"/>
        <dbReference type="ChEBI" id="CHEBI:15378"/>
        <dbReference type="ChEBI" id="CHEBI:136912"/>
        <dbReference type="ChEBI" id="CHEBI:140656"/>
        <dbReference type="ChEBI" id="CHEBI:140657"/>
        <dbReference type="ChEBI" id="CHEBI:140660"/>
        <dbReference type="EC" id="2.3.1.269"/>
    </reaction>
</comment>
<dbReference type="GO" id="GO:0005886">
    <property type="term" value="C:plasma membrane"/>
    <property type="evidence" value="ECO:0007669"/>
    <property type="project" value="UniProtKB-SubCell"/>
</dbReference>
<evidence type="ECO:0000256" key="6">
    <source>
        <dbReference type="ARBA" id="ARBA00022989"/>
    </source>
</evidence>
<keyword evidence="5 9" id="KW-0812">Transmembrane</keyword>
<evidence type="ECO:0000256" key="7">
    <source>
        <dbReference type="ARBA" id="ARBA00023136"/>
    </source>
</evidence>
<organism evidence="11 12">
    <name type="scientific">Marinobacter antarcticus</name>
    <dbReference type="NCBI Taxonomy" id="564117"/>
    <lineage>
        <taxon>Bacteria</taxon>
        <taxon>Pseudomonadati</taxon>
        <taxon>Pseudomonadota</taxon>
        <taxon>Gammaproteobacteria</taxon>
        <taxon>Pseudomonadales</taxon>
        <taxon>Marinobacteraceae</taxon>
        <taxon>Marinobacter</taxon>
    </lineage>
</organism>
<dbReference type="AlphaFoldDB" id="A0A1M6RQQ8"/>
<dbReference type="GO" id="GO:0016410">
    <property type="term" value="F:N-acyltransferase activity"/>
    <property type="evidence" value="ECO:0007669"/>
    <property type="project" value="UniProtKB-UniRule"/>
</dbReference>
<feature type="transmembrane region" description="Helical" evidence="9">
    <location>
        <begin position="489"/>
        <end position="508"/>
    </location>
</feature>
<dbReference type="InterPro" id="IPR036526">
    <property type="entry name" value="C-N_Hydrolase_sf"/>
</dbReference>
<evidence type="ECO:0000256" key="3">
    <source>
        <dbReference type="ARBA" id="ARBA00022475"/>
    </source>
</evidence>
<dbReference type="PANTHER" id="PTHR38686">
    <property type="entry name" value="APOLIPOPROTEIN N-ACYLTRANSFERASE"/>
    <property type="match status" value="1"/>
</dbReference>
<dbReference type="EC" id="2.3.1.269" evidence="9"/>
<dbReference type="EMBL" id="FRAQ01000001">
    <property type="protein sequence ID" value="SHK34773.1"/>
    <property type="molecule type" value="Genomic_DNA"/>
</dbReference>
<evidence type="ECO:0000256" key="1">
    <source>
        <dbReference type="ARBA" id="ARBA00004651"/>
    </source>
</evidence>
<keyword evidence="8 9" id="KW-0012">Acyltransferase</keyword>
<feature type="transmembrane region" description="Helical" evidence="9">
    <location>
        <begin position="21"/>
        <end position="37"/>
    </location>
</feature>
<comment type="similarity">
    <text evidence="2 9">Belongs to the CN hydrolase family. Apolipoprotein N-acyltransferase subfamily.</text>
</comment>
<evidence type="ECO:0000256" key="9">
    <source>
        <dbReference type="HAMAP-Rule" id="MF_01148"/>
    </source>
</evidence>
<evidence type="ECO:0000256" key="5">
    <source>
        <dbReference type="ARBA" id="ARBA00022692"/>
    </source>
</evidence>
<gene>
    <name evidence="9" type="primary">lnt</name>
    <name evidence="11" type="ORF">SAMN05216369_1631</name>
</gene>
<evidence type="ECO:0000313" key="11">
    <source>
        <dbReference type="EMBL" id="SHK34773.1"/>
    </source>
</evidence>
<dbReference type="InterPro" id="IPR004563">
    <property type="entry name" value="Apolipo_AcylTrfase"/>
</dbReference>
<keyword evidence="4 9" id="KW-0808">Transferase</keyword>
<dbReference type="NCBIfam" id="TIGR00546">
    <property type="entry name" value="lnt"/>
    <property type="match status" value="1"/>
</dbReference>
<feature type="transmembrane region" description="Helical" evidence="9">
    <location>
        <begin position="180"/>
        <end position="200"/>
    </location>
</feature>
<sequence length="516" mass="56505">MSLDDSTPPIAPTRSLFPNRWLSMATLVVAGALQTLTFSPFHLWWLGPVSLLLTLLVTIPLPAKKLFAAGWLTGLGLFGSGASWVYISISEYGNTPIPVAVLLTVAFAAGLALFPALAFWFWGKLAKDSAVRRLILFPAIWILGDWLRGWLLTGFPWLYLGTAHTDGPLAGLAPVVGVHGLTFWIAASSAAIFATTWLIARRHHISAGIVAVAALTPWLAAPALNRVDWTDINAEPISVAAMQGNIPQQIKWDPEFLKDQIVAYLGMTESYWDTDLILWPETAIPIPQDQAGKIIDHIEENLGEESTLITGIPWYGFSERAGGFTYHNSIMAIGNGEGIYHKQKLVPFGEYVPLEGILRGLIGFFDLPMSSFTRGPENQAPLQANGARVMPFICYEVAYPDFLARNAVNTDLLLTISNDGWFGDSVGPLQHLQIARMRALETGRYMIRGTNNGVTAIIDNKGQITAHIPQFEREVLTGEVFTASGSTPYMVTASWPVLTLALILIVFVRERVIPES</sequence>
<keyword evidence="3 9" id="KW-1003">Cell membrane</keyword>
<dbReference type="InterPro" id="IPR045378">
    <property type="entry name" value="LNT_N"/>
</dbReference>
<comment type="function">
    <text evidence="9">Catalyzes the phospholipid dependent N-acylation of the N-terminal cysteine of apolipoprotein, the last step in lipoprotein maturation.</text>
</comment>
<feature type="domain" description="CN hydrolase" evidence="10">
    <location>
        <begin position="242"/>
        <end position="482"/>
    </location>
</feature>
<feature type="transmembrane region" description="Helical" evidence="9">
    <location>
        <begin position="99"/>
        <end position="122"/>
    </location>
</feature>
<dbReference type="STRING" id="564117.SAMN05216369_1631"/>
<dbReference type="HAMAP" id="MF_01148">
    <property type="entry name" value="Lnt"/>
    <property type="match status" value="1"/>
</dbReference>
<evidence type="ECO:0000256" key="2">
    <source>
        <dbReference type="ARBA" id="ARBA00010065"/>
    </source>
</evidence>
<feature type="transmembrane region" description="Helical" evidence="9">
    <location>
        <begin position="207"/>
        <end position="224"/>
    </location>
</feature>
<comment type="pathway">
    <text evidence="9">Protein modification; lipoprotein biosynthesis (N-acyl transfer).</text>
</comment>
<feature type="transmembrane region" description="Helical" evidence="9">
    <location>
        <begin position="43"/>
        <end position="61"/>
    </location>
</feature>
<feature type="transmembrane region" description="Helical" evidence="9">
    <location>
        <begin position="134"/>
        <end position="160"/>
    </location>
</feature>
<evidence type="ECO:0000259" key="10">
    <source>
        <dbReference type="PROSITE" id="PS50263"/>
    </source>
</evidence>
<dbReference type="PROSITE" id="PS50263">
    <property type="entry name" value="CN_HYDROLASE"/>
    <property type="match status" value="1"/>
</dbReference>
<dbReference type="PANTHER" id="PTHR38686:SF1">
    <property type="entry name" value="APOLIPOPROTEIN N-ACYLTRANSFERASE"/>
    <property type="match status" value="1"/>
</dbReference>
<dbReference type="GO" id="GO:0042158">
    <property type="term" value="P:lipoprotein biosynthetic process"/>
    <property type="evidence" value="ECO:0007669"/>
    <property type="project" value="UniProtKB-UniRule"/>
</dbReference>
<evidence type="ECO:0000313" key="12">
    <source>
        <dbReference type="Proteomes" id="UP000184497"/>
    </source>
</evidence>
<keyword evidence="11" id="KW-0449">Lipoprotein</keyword>
<accession>A0A1M6RQQ8</accession>
<evidence type="ECO:0000256" key="8">
    <source>
        <dbReference type="ARBA" id="ARBA00023315"/>
    </source>
</evidence>
<dbReference type="CDD" id="cd07571">
    <property type="entry name" value="ALP_N-acyl_transferase"/>
    <property type="match status" value="1"/>
</dbReference>
<dbReference type="Proteomes" id="UP000184497">
    <property type="component" value="Unassembled WGS sequence"/>
</dbReference>
<keyword evidence="7 9" id="KW-0472">Membrane</keyword>
<feature type="transmembrane region" description="Helical" evidence="9">
    <location>
        <begin position="68"/>
        <end position="87"/>
    </location>
</feature>
<keyword evidence="12" id="KW-1185">Reference proteome</keyword>
<dbReference type="SUPFAM" id="SSF56317">
    <property type="entry name" value="Carbon-nitrogen hydrolase"/>
    <property type="match status" value="1"/>
</dbReference>